<dbReference type="Proteomes" id="UP000003191">
    <property type="component" value="Unassembled WGS sequence"/>
</dbReference>
<comment type="caution">
    <text evidence="1">The sequence shown here is derived from an EMBL/GenBank/DDBJ whole genome shotgun (WGS) entry which is preliminary data.</text>
</comment>
<dbReference type="EMBL" id="ACCG02000012">
    <property type="protein sequence ID" value="EFE88722.1"/>
    <property type="molecule type" value="Genomic_DNA"/>
</dbReference>
<accession>D4BR77</accession>
<evidence type="ECO:0000313" key="2">
    <source>
        <dbReference type="Proteomes" id="UP000003191"/>
    </source>
</evidence>
<proteinExistence type="predicted"/>
<gene>
    <name evidence="1" type="ORF">BIFBRE_04613</name>
</gene>
<keyword evidence="2" id="KW-1185">Reference proteome</keyword>
<sequence length="52" mass="5979">MTWARLSFAIMLHEKPYARLFDNISAENQYSCADLRGQSPLTTRVATLTFQN</sequence>
<dbReference type="AlphaFoldDB" id="D4BR77"/>
<reference evidence="1 2" key="1">
    <citation type="submission" date="2010-02" db="EMBL/GenBank/DDBJ databases">
        <authorList>
            <person name="Weinstock G."/>
            <person name="Sodergren E."/>
            <person name="Clifton S."/>
            <person name="Fulton L."/>
            <person name="Fulton B."/>
            <person name="Courtney L."/>
            <person name="Fronick C."/>
            <person name="Harrison M."/>
            <person name="Strong C."/>
            <person name="Farmer C."/>
            <person name="Delahaunty K."/>
            <person name="Markovic C."/>
            <person name="Hall O."/>
            <person name="Minx P."/>
            <person name="Tomlinson C."/>
            <person name="Mitreva M."/>
            <person name="Nelson J."/>
            <person name="Hou S."/>
            <person name="Wollam A."/>
            <person name="Pepin K.H."/>
            <person name="Johnson M."/>
            <person name="Bhonagiri V."/>
            <person name="Zhang X."/>
            <person name="Suruliraj S."/>
            <person name="Warren W."/>
            <person name="Chinwalla A."/>
            <person name="Mardis E.R."/>
            <person name="Wilson R.K."/>
        </authorList>
    </citation>
    <scope>NUCLEOTIDE SEQUENCE [LARGE SCALE GENOMIC DNA]</scope>
    <source>
        <strain evidence="1 2">DSM 20213</strain>
    </source>
</reference>
<dbReference type="HOGENOM" id="CLU_3077239_0_0_11"/>
<organism evidence="1 2">
    <name type="scientific">Bifidobacterium breve DSM 20213 = JCM 1192</name>
    <dbReference type="NCBI Taxonomy" id="518634"/>
    <lineage>
        <taxon>Bacteria</taxon>
        <taxon>Bacillati</taxon>
        <taxon>Actinomycetota</taxon>
        <taxon>Actinomycetes</taxon>
        <taxon>Bifidobacteriales</taxon>
        <taxon>Bifidobacteriaceae</taxon>
        <taxon>Bifidobacterium</taxon>
    </lineage>
</organism>
<evidence type="ECO:0000313" key="1">
    <source>
        <dbReference type="EMBL" id="EFE88722.1"/>
    </source>
</evidence>
<protein>
    <submittedName>
        <fullName evidence="1">Uncharacterized protein</fullName>
    </submittedName>
</protein>
<name>D4BR77_BIFBR</name>